<dbReference type="AlphaFoldDB" id="A0A1H3HXS7"/>
<proteinExistence type="inferred from homology"/>
<dbReference type="Pfam" id="PF00156">
    <property type="entry name" value="Pribosyltran"/>
    <property type="match status" value="1"/>
</dbReference>
<evidence type="ECO:0000313" key="4">
    <source>
        <dbReference type="EMBL" id="SDY20182.1"/>
    </source>
</evidence>
<dbReference type="InterPro" id="IPR029057">
    <property type="entry name" value="PRTase-like"/>
</dbReference>
<evidence type="ECO:0000256" key="1">
    <source>
        <dbReference type="ARBA" id="ARBA00008007"/>
    </source>
</evidence>
<name>A0A1H3HXS7_9FIRM</name>
<sequence>MKKTIIKDKMKNQVTFQNLKESILDLLYPLRCPICDEIIVQESIFPGSNRIKIHEKCMNKIQTIDEPMCIKCGHQLLEEGEEYCSDCKKSPHNYEQGKALFVYKSEMIKSIYSFKYSNKREYAKFYAEYTYKKYNQWIKRIQPDVIIPVPMHKKKKKKRGYNQSEVYAKELSYLTGIPVDTKCLKRIVNTKPLKELTTQQRKNVLKKSFCSENLINKYKKILLVDDIYTTGSTLDAISEELKLKGIAEVYCISICTGKGY</sequence>
<dbReference type="STRING" id="1122142.SAMN02910414_00994"/>
<comment type="similarity">
    <text evidence="1">Belongs to the ComF/GntX family.</text>
</comment>
<evidence type="ECO:0000259" key="3">
    <source>
        <dbReference type="Pfam" id="PF18912"/>
    </source>
</evidence>
<dbReference type="Gene3D" id="3.40.50.2020">
    <property type="match status" value="1"/>
</dbReference>
<evidence type="ECO:0000259" key="2">
    <source>
        <dbReference type="Pfam" id="PF00156"/>
    </source>
</evidence>
<dbReference type="Proteomes" id="UP000183918">
    <property type="component" value="Unassembled WGS sequence"/>
</dbReference>
<dbReference type="EMBL" id="FNPG01000010">
    <property type="protein sequence ID" value="SDY20182.1"/>
    <property type="molecule type" value="Genomic_DNA"/>
</dbReference>
<dbReference type="PANTHER" id="PTHR47505">
    <property type="entry name" value="DNA UTILIZATION PROTEIN YHGH"/>
    <property type="match status" value="1"/>
</dbReference>
<feature type="domain" description="Double zinc ribbon" evidence="3">
    <location>
        <begin position="23"/>
        <end position="88"/>
    </location>
</feature>
<dbReference type="InterPro" id="IPR051910">
    <property type="entry name" value="ComF/GntX_DNA_util-trans"/>
</dbReference>
<gene>
    <name evidence="4" type="ORF">SAMN02910414_00994</name>
</gene>
<accession>A0A1H3HXS7</accession>
<protein>
    <submittedName>
        <fullName evidence="4">ComF family protein</fullName>
    </submittedName>
</protein>
<dbReference type="PANTHER" id="PTHR47505:SF1">
    <property type="entry name" value="DNA UTILIZATION PROTEIN YHGH"/>
    <property type="match status" value="1"/>
</dbReference>
<dbReference type="Pfam" id="PF18912">
    <property type="entry name" value="DZR_2"/>
    <property type="match status" value="1"/>
</dbReference>
<dbReference type="RefSeq" id="WP_083354451.1">
    <property type="nucleotide sequence ID" value="NZ_FNPG01000010.1"/>
</dbReference>
<reference evidence="4 5" key="1">
    <citation type="submission" date="2016-10" db="EMBL/GenBank/DDBJ databases">
        <authorList>
            <person name="de Groot N.N."/>
        </authorList>
    </citation>
    <scope>NUCLEOTIDE SEQUENCE [LARGE SCALE GENOMIC DNA]</scope>
    <source>
        <strain evidence="4 5">DSM 14045</strain>
    </source>
</reference>
<dbReference type="CDD" id="cd06223">
    <property type="entry name" value="PRTases_typeI"/>
    <property type="match status" value="1"/>
</dbReference>
<dbReference type="OrthoDB" id="9779910at2"/>
<dbReference type="SUPFAM" id="SSF53271">
    <property type="entry name" value="PRTase-like"/>
    <property type="match status" value="1"/>
</dbReference>
<feature type="domain" description="Phosphoribosyltransferase" evidence="2">
    <location>
        <begin position="128"/>
        <end position="256"/>
    </location>
</feature>
<evidence type="ECO:0000313" key="5">
    <source>
        <dbReference type="Proteomes" id="UP000183918"/>
    </source>
</evidence>
<organism evidence="4 5">
    <name type="scientific">Lachnobacterium bovis DSM 14045</name>
    <dbReference type="NCBI Taxonomy" id="1122142"/>
    <lineage>
        <taxon>Bacteria</taxon>
        <taxon>Bacillati</taxon>
        <taxon>Bacillota</taxon>
        <taxon>Clostridia</taxon>
        <taxon>Lachnospirales</taxon>
        <taxon>Lachnospiraceae</taxon>
        <taxon>Lachnobacterium</taxon>
    </lineage>
</organism>
<keyword evidence="5" id="KW-1185">Reference proteome</keyword>
<dbReference type="InterPro" id="IPR000836">
    <property type="entry name" value="PRTase_dom"/>
</dbReference>
<dbReference type="InterPro" id="IPR044005">
    <property type="entry name" value="DZR_2"/>
</dbReference>